<dbReference type="AlphaFoldDB" id="B8HT23"/>
<dbReference type="InterPro" id="IPR054652">
    <property type="entry name" value="T4P_EbsA-like"/>
</dbReference>
<dbReference type="NCBIfam" id="NF045587">
    <property type="entry name" value="T4P_biogen_EbsA"/>
    <property type="match status" value="1"/>
</dbReference>
<dbReference type="STRING" id="395961.Cyan7425_0428"/>
<organism evidence="1">
    <name type="scientific">Cyanothece sp. (strain PCC 7425 / ATCC 29141)</name>
    <dbReference type="NCBI Taxonomy" id="395961"/>
    <lineage>
        <taxon>Bacteria</taxon>
        <taxon>Bacillati</taxon>
        <taxon>Cyanobacteriota</taxon>
        <taxon>Cyanophyceae</taxon>
        <taxon>Gomontiellales</taxon>
        <taxon>Cyanothecaceae</taxon>
        <taxon>Cyanothece</taxon>
    </lineage>
</organism>
<evidence type="ECO:0000313" key="1">
    <source>
        <dbReference type="EMBL" id="ACL42820.1"/>
    </source>
</evidence>
<protein>
    <submittedName>
        <fullName evidence="1">Uncharacterized protein</fullName>
    </submittedName>
</protein>
<name>B8HT23_CYAP4</name>
<accession>B8HT23</accession>
<dbReference type="OrthoDB" id="512629at2"/>
<dbReference type="KEGG" id="cyn:Cyan7425_0428"/>
<dbReference type="EMBL" id="CP001344">
    <property type="protein sequence ID" value="ACL42820.1"/>
    <property type="molecule type" value="Genomic_DNA"/>
</dbReference>
<reference evidence="1" key="1">
    <citation type="submission" date="2009-01" db="EMBL/GenBank/DDBJ databases">
        <title>Complete sequence of chromosome Cyanothece sp. PCC 7425.</title>
        <authorList>
            <consortium name="US DOE Joint Genome Institute"/>
            <person name="Lucas S."/>
            <person name="Copeland A."/>
            <person name="Lapidus A."/>
            <person name="Glavina del Rio T."/>
            <person name="Dalin E."/>
            <person name="Tice H."/>
            <person name="Bruce D."/>
            <person name="Goodwin L."/>
            <person name="Pitluck S."/>
            <person name="Sims D."/>
            <person name="Meineke L."/>
            <person name="Brettin T."/>
            <person name="Detter J.C."/>
            <person name="Han C."/>
            <person name="Larimer F."/>
            <person name="Land M."/>
            <person name="Hauser L."/>
            <person name="Kyrpides N."/>
            <person name="Ovchinnikova G."/>
            <person name="Liberton M."/>
            <person name="Stoeckel J."/>
            <person name="Banerjee A."/>
            <person name="Singh A."/>
            <person name="Page L."/>
            <person name="Sato H."/>
            <person name="Zhao L."/>
            <person name="Sherman L."/>
            <person name="Pakrasi H."/>
            <person name="Richardson P."/>
        </authorList>
    </citation>
    <scope>NUCLEOTIDE SEQUENCE</scope>
    <source>
        <strain evidence="1">PCC 7425</strain>
    </source>
</reference>
<dbReference type="HOGENOM" id="CLU_1955942_0_0_3"/>
<sequence>MSAVLDQLQPAPPKDVNVYLPYYKEAHQRNLLPMAISLYKQGSFEGQRSIEGGQNIPFLATWSISPLPADMSRCNVQFDGNPDLSYEVMMNNFHFVSYLIEVITNYKRGGIPDFSKGFYRRLLRLED</sequence>
<dbReference type="eggNOG" id="ENOG50318FE">
    <property type="taxonomic scope" value="Bacteria"/>
</dbReference>
<proteinExistence type="predicted"/>
<gene>
    <name evidence="1" type="ordered locus">Cyan7425_0428</name>
</gene>